<evidence type="ECO:0000313" key="1">
    <source>
        <dbReference type="EMBL" id="KAF7296891.1"/>
    </source>
</evidence>
<keyword evidence="2" id="KW-1185">Reference proteome</keyword>
<dbReference type="GeneID" id="59348354"/>
<organism evidence="1 2">
    <name type="scientific">Mycena indigotica</name>
    <dbReference type="NCBI Taxonomy" id="2126181"/>
    <lineage>
        <taxon>Eukaryota</taxon>
        <taxon>Fungi</taxon>
        <taxon>Dikarya</taxon>
        <taxon>Basidiomycota</taxon>
        <taxon>Agaricomycotina</taxon>
        <taxon>Agaricomycetes</taxon>
        <taxon>Agaricomycetidae</taxon>
        <taxon>Agaricales</taxon>
        <taxon>Marasmiineae</taxon>
        <taxon>Mycenaceae</taxon>
        <taxon>Mycena</taxon>
    </lineage>
</organism>
<protein>
    <submittedName>
        <fullName evidence="1">Uncharacterized protein</fullName>
    </submittedName>
</protein>
<dbReference type="Proteomes" id="UP000636479">
    <property type="component" value="Unassembled WGS sequence"/>
</dbReference>
<gene>
    <name evidence="1" type="ORF">MIND_00920900</name>
</gene>
<comment type="caution">
    <text evidence="1">The sequence shown here is derived from an EMBL/GenBank/DDBJ whole genome shotgun (WGS) entry which is preliminary data.</text>
</comment>
<dbReference type="EMBL" id="JACAZF010000008">
    <property type="protein sequence ID" value="KAF7296891.1"/>
    <property type="molecule type" value="Genomic_DNA"/>
</dbReference>
<name>A0A8H6SDT4_9AGAR</name>
<proteinExistence type="predicted"/>
<dbReference type="RefSeq" id="XP_037217250.1">
    <property type="nucleotide sequence ID" value="XM_037365838.1"/>
</dbReference>
<accession>A0A8H6SDT4</accession>
<sequence>MASLSLSDGHLVGNALLPHIGLKTFEALEQTAIESSVSMADFPSAFDQAVEAYFAPNSIVRASVHKEISKLSLQDFRETQEPTSDRPTRPATAKLIHIIKTHRLRLDSSSDASSAAL</sequence>
<evidence type="ECO:0000313" key="2">
    <source>
        <dbReference type="Proteomes" id="UP000636479"/>
    </source>
</evidence>
<dbReference type="AlphaFoldDB" id="A0A8H6SDT4"/>
<reference evidence="1" key="1">
    <citation type="submission" date="2020-05" db="EMBL/GenBank/DDBJ databases">
        <title>Mycena genomes resolve the evolution of fungal bioluminescence.</title>
        <authorList>
            <person name="Tsai I.J."/>
        </authorList>
    </citation>
    <scope>NUCLEOTIDE SEQUENCE</scope>
    <source>
        <strain evidence="1">171206Taipei</strain>
    </source>
</reference>